<name>A0A177E4Z7_9BACT</name>
<evidence type="ECO:0000313" key="1">
    <source>
        <dbReference type="EMBL" id="OAG27037.1"/>
    </source>
</evidence>
<dbReference type="EMBL" id="LSFI01000044">
    <property type="protein sequence ID" value="OAG27037.1"/>
    <property type="molecule type" value="Genomic_DNA"/>
</dbReference>
<dbReference type="Proteomes" id="UP000076964">
    <property type="component" value="Unassembled WGS sequence"/>
</dbReference>
<organism evidence="1 2">
    <name type="scientific">Thermodesulfatator autotrophicus</name>
    <dbReference type="NCBI Taxonomy" id="1795632"/>
    <lineage>
        <taxon>Bacteria</taxon>
        <taxon>Pseudomonadati</taxon>
        <taxon>Thermodesulfobacteriota</taxon>
        <taxon>Thermodesulfobacteria</taxon>
        <taxon>Thermodesulfobacteriales</taxon>
        <taxon>Thermodesulfatatoraceae</taxon>
        <taxon>Thermodesulfatator</taxon>
    </lineage>
</organism>
<evidence type="ECO:0000313" key="2">
    <source>
        <dbReference type="Proteomes" id="UP000076964"/>
    </source>
</evidence>
<gene>
    <name evidence="1" type="ORF">TH606_09155</name>
</gene>
<sequence length="243" mass="28144">MDLRGIGLFLLKRFLFLLKGASGSKKVRIYLIIDRHEWERGKKINNLLTLMIYSLEWNIGFPIQVIDLDGKGNSSIEERKLLLEEVYEILRGDIESGEIEVTILGDREFVGERWEDYIGSKFGNYILRVKRDYEVCDGKRVVDIYNDMGRGEVREIRRDGWRVVIKRLSACSDRRDDCLALVTLDMNSKAEDVIEIYGRGGGAEMAGAEFVSCDRKLINKCRRYKIKVWCGNPVDFCIKEDLQ</sequence>
<dbReference type="STRING" id="1795632.TH606_09155"/>
<keyword evidence="2" id="KW-1185">Reference proteome</keyword>
<protein>
    <recommendedName>
        <fullName evidence="3">Transposase IS4-like domain-containing protein</fullName>
    </recommendedName>
</protein>
<accession>A0A177E4Z7</accession>
<comment type="caution">
    <text evidence="1">The sequence shown here is derived from an EMBL/GenBank/DDBJ whole genome shotgun (WGS) entry which is preliminary data.</text>
</comment>
<dbReference type="AlphaFoldDB" id="A0A177E4Z7"/>
<proteinExistence type="predicted"/>
<evidence type="ECO:0008006" key="3">
    <source>
        <dbReference type="Google" id="ProtNLM"/>
    </source>
</evidence>
<reference evidence="1 2" key="1">
    <citation type="submission" date="2016-02" db="EMBL/GenBank/DDBJ databases">
        <title>Draft genome sequence of Thermodesulfatator sp. S606.</title>
        <authorList>
            <person name="Lai Q."/>
            <person name="Cao J."/>
            <person name="Dupont S."/>
            <person name="Shao Z."/>
            <person name="Jebbar M."/>
            <person name="Alain K."/>
        </authorList>
    </citation>
    <scope>NUCLEOTIDE SEQUENCE [LARGE SCALE GENOMIC DNA]</scope>
    <source>
        <strain evidence="1 2">S606</strain>
    </source>
</reference>